<reference evidence="1" key="1">
    <citation type="submission" date="2020-10" db="EMBL/GenBank/DDBJ databases">
        <title>Taxonomic study of unclassified bacteria belonging to the class Ktedonobacteria.</title>
        <authorList>
            <person name="Yabe S."/>
            <person name="Wang C.M."/>
            <person name="Zheng Y."/>
            <person name="Sakai Y."/>
            <person name="Cavaletti L."/>
            <person name="Monciardini P."/>
            <person name="Donadio S."/>
        </authorList>
    </citation>
    <scope>NUCLEOTIDE SEQUENCE</scope>
    <source>
        <strain evidence="1">ID150040</strain>
    </source>
</reference>
<name>A0A8J3IQ78_9CHLR</name>
<evidence type="ECO:0000313" key="1">
    <source>
        <dbReference type="EMBL" id="GHO96613.1"/>
    </source>
</evidence>
<protein>
    <submittedName>
        <fullName evidence="1">Uncharacterized protein</fullName>
    </submittedName>
</protein>
<gene>
    <name evidence="1" type="ORF">KSF_066610</name>
</gene>
<evidence type="ECO:0000313" key="2">
    <source>
        <dbReference type="Proteomes" id="UP000597444"/>
    </source>
</evidence>
<dbReference type="AlphaFoldDB" id="A0A8J3IQ78"/>
<proteinExistence type="predicted"/>
<dbReference type="EMBL" id="BNJK01000001">
    <property type="protein sequence ID" value="GHO96613.1"/>
    <property type="molecule type" value="Genomic_DNA"/>
</dbReference>
<dbReference type="Proteomes" id="UP000597444">
    <property type="component" value="Unassembled WGS sequence"/>
</dbReference>
<keyword evidence="2" id="KW-1185">Reference proteome</keyword>
<accession>A0A8J3IQ78</accession>
<comment type="caution">
    <text evidence="1">The sequence shown here is derived from an EMBL/GenBank/DDBJ whole genome shotgun (WGS) entry which is preliminary data.</text>
</comment>
<sequence>MYVDYEGLLVDLSHFQSLDIEVVLADLLKKASQQYAIQDAIVLGTWLQQASRDRLTHLGYLCRSVFGTEQEITYEIQISIIRSLEAQSAEAKNRADHTDVFILVGGTSDRAELIRQVRQAERSCILWTLTPPSPTEQALCSVWEPIHYPHAAVNWIWPRQAILHELILVADHLQNEEETTFSLSALHNQLSQCKLFKQEAYLWIAISIREQIVLLKQTGGDLQVTSGFLNLHHSVVRKTLFIKVRVLMTLSAMLTQRDWVAFSALEKALSTARALVGSQNYRHAWLEILVDLGILLTRPVPHPNKSYTVTTLSFNQEHQVVATLHKQQKRNLQRAVIIINNFLARKGYHAINTARLLHILMKNMTYIEAHATLKAALEQEIAHNDGTPSAPISSPIAVRLNESHPFVVTTLDQRDMFIRCTEAIFTQRNEQVNESMLSQALSDACQVGEDETLFWIWLFIDEGILARNHTGSIAMLSMKRLDAVVKQALNN</sequence>
<organism evidence="1 2">
    <name type="scientific">Reticulibacter mediterranei</name>
    <dbReference type="NCBI Taxonomy" id="2778369"/>
    <lineage>
        <taxon>Bacteria</taxon>
        <taxon>Bacillati</taxon>
        <taxon>Chloroflexota</taxon>
        <taxon>Ktedonobacteria</taxon>
        <taxon>Ktedonobacterales</taxon>
        <taxon>Reticulibacteraceae</taxon>
        <taxon>Reticulibacter</taxon>
    </lineage>
</organism>